<comment type="caution">
    <text evidence="13">The sequence shown here is derived from an EMBL/GenBank/DDBJ whole genome shotgun (WGS) entry which is preliminary data.</text>
</comment>
<dbReference type="InterPro" id="IPR051792">
    <property type="entry name" value="GGT_bact"/>
</dbReference>
<feature type="signal peptide" evidence="12">
    <location>
        <begin position="1"/>
        <end position="32"/>
    </location>
</feature>
<evidence type="ECO:0000256" key="8">
    <source>
        <dbReference type="ARBA" id="ARBA00047417"/>
    </source>
</evidence>
<comment type="subunit">
    <text evidence="11">This enzyme consists of two polypeptide chains, which are synthesized in precursor form from a single polypeptide.</text>
</comment>
<gene>
    <name evidence="13" type="ORF">NIES593_15835</name>
</gene>
<dbReference type="NCBIfam" id="TIGR00066">
    <property type="entry name" value="g_glut_trans"/>
    <property type="match status" value="1"/>
</dbReference>
<dbReference type="STRING" id="1921803.NIES593_15835"/>
<evidence type="ECO:0000256" key="12">
    <source>
        <dbReference type="SAM" id="SignalP"/>
    </source>
</evidence>
<keyword evidence="4 11" id="KW-0808">Transferase</keyword>
<keyword evidence="6 11" id="KW-0865">Zymogen</keyword>
<feature type="binding site" evidence="10">
    <location>
        <begin position="467"/>
        <end position="468"/>
    </location>
    <ligand>
        <name>L-glutamate</name>
        <dbReference type="ChEBI" id="CHEBI:29985"/>
    </ligand>
</feature>
<dbReference type="Gene3D" id="1.10.246.130">
    <property type="match status" value="1"/>
</dbReference>
<reference evidence="13 14" key="1">
    <citation type="submission" date="2016-11" db="EMBL/GenBank/DDBJ databases">
        <title>Draft Genome Sequences of Nine Cyanobacterial Strains from Diverse Habitats.</title>
        <authorList>
            <person name="Zhu T."/>
            <person name="Hou S."/>
            <person name="Lu X."/>
            <person name="Hess W.R."/>
        </authorList>
    </citation>
    <scope>NUCLEOTIDE SEQUENCE [LARGE SCALE GENOMIC DNA]</scope>
    <source>
        <strain evidence="13 14">NIES-593</strain>
    </source>
</reference>
<comment type="catalytic activity">
    <reaction evidence="8 11">
        <text>an N-terminal (5-L-glutamyl)-[peptide] + an alpha-amino acid = 5-L-glutamyl amino acid + an N-terminal L-alpha-aminoacyl-[peptide]</text>
        <dbReference type="Rhea" id="RHEA:23904"/>
        <dbReference type="Rhea" id="RHEA-COMP:9780"/>
        <dbReference type="Rhea" id="RHEA-COMP:9795"/>
        <dbReference type="ChEBI" id="CHEBI:77644"/>
        <dbReference type="ChEBI" id="CHEBI:78597"/>
        <dbReference type="ChEBI" id="CHEBI:78599"/>
        <dbReference type="ChEBI" id="CHEBI:78608"/>
        <dbReference type="EC" id="2.3.2.2"/>
    </reaction>
</comment>
<dbReference type="GO" id="GO:0036374">
    <property type="term" value="F:glutathione hydrolase activity"/>
    <property type="evidence" value="ECO:0007669"/>
    <property type="project" value="UniProtKB-UniRule"/>
</dbReference>
<evidence type="ECO:0000313" key="14">
    <source>
        <dbReference type="Proteomes" id="UP000186868"/>
    </source>
</evidence>
<dbReference type="PANTHER" id="PTHR43199">
    <property type="entry name" value="GLUTATHIONE HYDROLASE"/>
    <property type="match status" value="1"/>
</dbReference>
<dbReference type="RefSeq" id="WP_073600505.1">
    <property type="nucleotide sequence ID" value="NZ_MRCB01000020.1"/>
</dbReference>
<dbReference type="InterPro" id="IPR029055">
    <property type="entry name" value="Ntn_hydrolases_N"/>
</dbReference>
<comment type="catalytic activity">
    <reaction evidence="1 11">
        <text>an S-substituted glutathione + H2O = an S-substituted L-cysteinylglycine + L-glutamate</text>
        <dbReference type="Rhea" id="RHEA:59468"/>
        <dbReference type="ChEBI" id="CHEBI:15377"/>
        <dbReference type="ChEBI" id="CHEBI:29985"/>
        <dbReference type="ChEBI" id="CHEBI:90779"/>
        <dbReference type="ChEBI" id="CHEBI:143103"/>
        <dbReference type="EC" id="3.4.19.13"/>
    </reaction>
</comment>
<dbReference type="FunFam" id="3.60.20.40:FF:000003">
    <property type="entry name" value="Gamma-glutamyltranspeptidase"/>
    <property type="match status" value="1"/>
</dbReference>
<feature type="binding site" evidence="10">
    <location>
        <position position="489"/>
    </location>
    <ligand>
        <name>L-glutamate</name>
        <dbReference type="ChEBI" id="CHEBI:29985"/>
    </ligand>
</feature>
<dbReference type="Pfam" id="PF01019">
    <property type="entry name" value="G_glu_transpept"/>
    <property type="match status" value="1"/>
</dbReference>
<evidence type="ECO:0000256" key="11">
    <source>
        <dbReference type="RuleBase" id="RU368036"/>
    </source>
</evidence>
<dbReference type="InterPro" id="IPR000101">
    <property type="entry name" value="GGT_peptidase"/>
</dbReference>
<dbReference type="PROSITE" id="PS00462">
    <property type="entry name" value="G_GLU_TRANSPEPTIDASE"/>
    <property type="match status" value="1"/>
</dbReference>
<dbReference type="PRINTS" id="PR01210">
    <property type="entry name" value="GGTRANSPTASE"/>
</dbReference>
<dbReference type="UniPathway" id="UPA00204"/>
<accession>A0A1U7HD40</accession>
<protein>
    <recommendedName>
        <fullName evidence="11">Glutathione hydrolase proenzyme</fullName>
        <ecNumber evidence="11">2.3.2.2</ecNumber>
        <ecNumber evidence="11">3.4.19.13</ecNumber>
    </recommendedName>
    <component>
        <recommendedName>
            <fullName evidence="11">Glutathione hydrolase large chain</fullName>
        </recommendedName>
    </component>
    <component>
        <recommendedName>
            <fullName evidence="11">Glutathione hydrolase small chain</fullName>
        </recommendedName>
    </component>
</protein>
<evidence type="ECO:0000256" key="7">
    <source>
        <dbReference type="ARBA" id="ARBA00023315"/>
    </source>
</evidence>
<proteinExistence type="inferred from homology"/>
<keyword evidence="12" id="KW-0732">Signal</keyword>
<dbReference type="Proteomes" id="UP000186868">
    <property type="component" value="Unassembled WGS sequence"/>
</dbReference>
<evidence type="ECO:0000256" key="1">
    <source>
        <dbReference type="ARBA" id="ARBA00001049"/>
    </source>
</evidence>
<evidence type="ECO:0000256" key="9">
    <source>
        <dbReference type="PIRSR" id="PIRSR600101-1"/>
    </source>
</evidence>
<dbReference type="EC" id="3.4.19.13" evidence="11"/>
<dbReference type="InterPro" id="IPR043138">
    <property type="entry name" value="GGT_lsub"/>
</dbReference>
<comment type="pathway">
    <text evidence="11">Sulfur metabolism; glutathione metabolism.</text>
</comment>
<dbReference type="GO" id="GO:0006751">
    <property type="term" value="P:glutathione catabolic process"/>
    <property type="evidence" value="ECO:0007669"/>
    <property type="project" value="UniProtKB-UniRule"/>
</dbReference>
<dbReference type="EMBL" id="MRCB01000020">
    <property type="protein sequence ID" value="OKH21461.1"/>
    <property type="molecule type" value="Genomic_DNA"/>
</dbReference>
<keyword evidence="7 11" id="KW-0012">Acyltransferase</keyword>
<dbReference type="SUPFAM" id="SSF56235">
    <property type="entry name" value="N-terminal nucleophile aminohydrolases (Ntn hydrolases)"/>
    <property type="match status" value="1"/>
</dbReference>
<comment type="catalytic activity">
    <reaction evidence="2 11">
        <text>glutathione + H2O = L-cysteinylglycine + L-glutamate</text>
        <dbReference type="Rhea" id="RHEA:28807"/>
        <dbReference type="ChEBI" id="CHEBI:15377"/>
        <dbReference type="ChEBI" id="CHEBI:29985"/>
        <dbReference type="ChEBI" id="CHEBI:57925"/>
        <dbReference type="ChEBI" id="CHEBI:61694"/>
        <dbReference type="EC" id="3.4.19.13"/>
    </reaction>
</comment>
<dbReference type="OrthoDB" id="9781342at2"/>
<organism evidence="13 14">
    <name type="scientific">Hydrococcus rivularis NIES-593</name>
    <dbReference type="NCBI Taxonomy" id="1921803"/>
    <lineage>
        <taxon>Bacteria</taxon>
        <taxon>Bacillati</taxon>
        <taxon>Cyanobacteriota</taxon>
        <taxon>Cyanophyceae</taxon>
        <taxon>Pleurocapsales</taxon>
        <taxon>Hydrococcaceae</taxon>
        <taxon>Hydrococcus</taxon>
    </lineage>
</organism>
<evidence type="ECO:0000256" key="5">
    <source>
        <dbReference type="ARBA" id="ARBA00022801"/>
    </source>
</evidence>
<name>A0A1U7HD40_9CYAN</name>
<evidence type="ECO:0000256" key="10">
    <source>
        <dbReference type="PIRSR" id="PIRSR600101-2"/>
    </source>
</evidence>
<feature type="binding site" evidence="10">
    <location>
        <position position="438"/>
    </location>
    <ligand>
        <name>L-glutamate</name>
        <dbReference type="ChEBI" id="CHEBI:29985"/>
    </ligand>
</feature>
<evidence type="ECO:0000256" key="3">
    <source>
        <dbReference type="ARBA" id="ARBA00009381"/>
    </source>
</evidence>
<dbReference type="Gene3D" id="3.60.20.40">
    <property type="match status" value="1"/>
</dbReference>
<dbReference type="GO" id="GO:0103068">
    <property type="term" value="F:leukotriene C4 gamma-glutamyl transferase activity"/>
    <property type="evidence" value="ECO:0007669"/>
    <property type="project" value="UniProtKB-EC"/>
</dbReference>
<evidence type="ECO:0000256" key="4">
    <source>
        <dbReference type="ARBA" id="ARBA00022679"/>
    </source>
</evidence>
<dbReference type="PANTHER" id="PTHR43199:SF1">
    <property type="entry name" value="GLUTATHIONE HYDROLASE PROENZYME"/>
    <property type="match status" value="1"/>
</dbReference>
<keyword evidence="5 11" id="KW-0378">Hydrolase</keyword>
<sequence length="584" mass="63831">MKTLNPPSLKHSSKRCLALIISLKIVTGNAVAQDFPIHSSDDIFHPVIAKNGMVATQEDLATQAGLEVLKEGGNAVDAAVTIGFTLAVTLPHAGNLGGGGFMLVHVREDNETIAIDYREKAPLAATRDMFLDENGEVDNQKTRFSHLAVGVPGTVAGLILALEKYGTISLERALQPAIELAENGFPVDEDLRVSLRFAKKQMQASPASREIFYKQDGSLYEVGDILVQKDLAESLKQIAEKGKDAFYRGEIADRIVDEMEANNGLITKEDLAKYKPVIRQPIRGNYRGYQIYSMPPPSSGGVHLVEMLNILERFPLRSLGHNTAQTIHLMTETMKLAYADRFKYMGDTDFVEVPIKRLISKDYADELREKINRDRATPSREILPGNGDFIEESTETTHYSVVDKDGNAVSNTYTLNFSFGTGITVPGTGILLNNQMDDFTAKPGVANAFRLIGGEANAIAPEKRMLSSMTPTIVMKDGKPFLVTGSPGGSRIITTVLQIIINAIDHRMNIAEATNAVRVHHQWFPDELQVERDLNGDTIRLLTDKGHNVVLGRAAGSTQSIMSVNGILYGASDPRKPGALTLGY</sequence>
<evidence type="ECO:0000256" key="6">
    <source>
        <dbReference type="ARBA" id="ARBA00023145"/>
    </source>
</evidence>
<dbReference type="InterPro" id="IPR055262">
    <property type="entry name" value="GGT_CS"/>
</dbReference>
<feature type="binding site" evidence="10">
    <location>
        <begin position="414"/>
        <end position="416"/>
    </location>
    <ligand>
        <name>L-glutamate</name>
        <dbReference type="ChEBI" id="CHEBI:29985"/>
    </ligand>
</feature>
<comment type="PTM">
    <text evidence="11">Cleaved by autocatalysis into a large and a small subunit.</text>
</comment>
<feature type="active site" description="Nucleophile" evidence="9">
    <location>
        <position position="396"/>
    </location>
</feature>
<evidence type="ECO:0000256" key="2">
    <source>
        <dbReference type="ARBA" id="ARBA00001089"/>
    </source>
</evidence>
<dbReference type="EC" id="2.3.2.2" evidence="11"/>
<dbReference type="AlphaFoldDB" id="A0A1U7HD40"/>
<dbReference type="InterPro" id="IPR043137">
    <property type="entry name" value="GGT_ssub_C"/>
</dbReference>
<dbReference type="GO" id="GO:0006750">
    <property type="term" value="P:glutathione biosynthetic process"/>
    <property type="evidence" value="ECO:0007669"/>
    <property type="project" value="UniProtKB-KW"/>
</dbReference>
<keyword evidence="14" id="KW-1185">Reference proteome</keyword>
<comment type="similarity">
    <text evidence="3 11">Belongs to the gamma-glutamyltransferase family.</text>
</comment>
<evidence type="ECO:0000313" key="13">
    <source>
        <dbReference type="EMBL" id="OKH21461.1"/>
    </source>
</evidence>
<feature type="chain" id="PRO_5012482406" description="Glutathione hydrolase proenzyme" evidence="12">
    <location>
        <begin position="33"/>
        <end position="584"/>
    </location>
</feature>
<keyword evidence="11" id="KW-0317">Glutathione biosynthesis</keyword>
<feature type="binding site" evidence="10">
    <location>
        <position position="118"/>
    </location>
    <ligand>
        <name>L-glutamate</name>
        <dbReference type="ChEBI" id="CHEBI:29985"/>
    </ligand>
</feature>